<dbReference type="HAMAP" id="MF_00133">
    <property type="entry name" value="Trp_synth_beta"/>
    <property type="match status" value="1"/>
</dbReference>
<dbReference type="AlphaFoldDB" id="A0A6N0YY37"/>
<keyword evidence="9 12" id="KW-0057">Aromatic amino acid biosynthesis</keyword>
<dbReference type="GO" id="GO:0005737">
    <property type="term" value="C:cytoplasm"/>
    <property type="evidence" value="ECO:0007669"/>
    <property type="project" value="TreeGrafter"/>
</dbReference>
<gene>
    <name evidence="12" type="primary">trpB</name>
    <name evidence="13" type="ORF">FX987_02239</name>
</gene>
<feature type="modified residue" description="N6-(pyridoxal phosphate)lysine" evidence="12">
    <location>
        <position position="97"/>
    </location>
</feature>
<evidence type="ECO:0000256" key="6">
    <source>
        <dbReference type="ARBA" id="ARBA00022605"/>
    </source>
</evidence>
<evidence type="ECO:0000256" key="8">
    <source>
        <dbReference type="ARBA" id="ARBA00022898"/>
    </source>
</evidence>
<dbReference type="InterPro" id="IPR006653">
    <property type="entry name" value="Trp_synth_b_CS"/>
</dbReference>
<comment type="subunit">
    <text evidence="5 12">Tetramer of two alpha and two beta chains.</text>
</comment>
<dbReference type="InterPro" id="IPR023026">
    <property type="entry name" value="Trp_synth_beta/beta-like"/>
</dbReference>
<keyword evidence="7 12" id="KW-0822">Tryptophan biosynthesis</keyword>
<evidence type="ECO:0000256" key="12">
    <source>
        <dbReference type="HAMAP-Rule" id="MF_00133"/>
    </source>
</evidence>
<dbReference type="CDD" id="cd06446">
    <property type="entry name" value="Trp-synth_B"/>
    <property type="match status" value="1"/>
</dbReference>
<comment type="catalytic activity">
    <reaction evidence="11 12">
        <text>(1S,2R)-1-C-(indol-3-yl)glycerol 3-phosphate + L-serine = D-glyceraldehyde 3-phosphate + L-tryptophan + H2O</text>
        <dbReference type="Rhea" id="RHEA:10532"/>
        <dbReference type="ChEBI" id="CHEBI:15377"/>
        <dbReference type="ChEBI" id="CHEBI:33384"/>
        <dbReference type="ChEBI" id="CHEBI:57912"/>
        <dbReference type="ChEBI" id="CHEBI:58866"/>
        <dbReference type="ChEBI" id="CHEBI:59776"/>
        <dbReference type="EC" id="4.2.1.20"/>
    </reaction>
</comment>
<keyword evidence="6 12" id="KW-0028">Amino-acid biosynthesis</keyword>
<keyword evidence="10 12" id="KW-0456">Lyase</keyword>
<dbReference type="RefSeq" id="WP_022522602.1">
    <property type="nucleotide sequence ID" value="NZ_BAAADW010000004.1"/>
</dbReference>
<evidence type="ECO:0000256" key="4">
    <source>
        <dbReference type="ARBA" id="ARBA00009982"/>
    </source>
</evidence>
<comment type="pathway">
    <text evidence="3 12">Amino-acid biosynthesis; L-tryptophan biosynthesis; L-tryptophan from chorismate: step 5/5.</text>
</comment>
<dbReference type="SUPFAM" id="SSF53686">
    <property type="entry name" value="Tryptophan synthase beta subunit-like PLP-dependent enzymes"/>
    <property type="match status" value="1"/>
</dbReference>
<dbReference type="EC" id="4.2.1.20" evidence="12"/>
<comment type="similarity">
    <text evidence="4 12">Belongs to the TrpB family.</text>
</comment>
<dbReference type="GO" id="GO:0004834">
    <property type="term" value="F:tryptophan synthase activity"/>
    <property type="evidence" value="ECO:0007669"/>
    <property type="project" value="UniProtKB-UniRule"/>
</dbReference>
<comment type="function">
    <text evidence="2 12">The beta subunit is responsible for the synthesis of L-tryptophan from indole and L-serine.</text>
</comment>
<keyword evidence="8 12" id="KW-0663">Pyridoxal phosphate</keyword>
<evidence type="ECO:0000256" key="7">
    <source>
        <dbReference type="ARBA" id="ARBA00022822"/>
    </source>
</evidence>
<dbReference type="EMBL" id="CP054580">
    <property type="protein sequence ID" value="QKS24462.1"/>
    <property type="molecule type" value="Genomic_DNA"/>
</dbReference>
<dbReference type="Pfam" id="PF00291">
    <property type="entry name" value="PALP"/>
    <property type="match status" value="1"/>
</dbReference>
<protein>
    <recommendedName>
        <fullName evidence="12">Tryptophan synthase beta chain</fullName>
        <ecNumber evidence="12">4.2.1.20</ecNumber>
    </recommendedName>
</protein>
<evidence type="ECO:0000256" key="10">
    <source>
        <dbReference type="ARBA" id="ARBA00023239"/>
    </source>
</evidence>
<evidence type="ECO:0000313" key="13">
    <source>
        <dbReference type="EMBL" id="QKS24462.1"/>
    </source>
</evidence>
<dbReference type="PANTHER" id="PTHR48077">
    <property type="entry name" value="TRYPTOPHAN SYNTHASE-RELATED"/>
    <property type="match status" value="1"/>
</dbReference>
<name>A0A6N0YY37_9GAMM</name>
<evidence type="ECO:0000256" key="9">
    <source>
        <dbReference type="ARBA" id="ARBA00023141"/>
    </source>
</evidence>
<sequence>MNQPVDVSKSLPDANGLFGSFGGRFVAETLMPLILELQDEYTIAKNDPEFQRQLAYFQGDYVGRPSPLYFAERLTEYFGGASIYLKREELNHTGAHKINNCIGQVLLAKQMGKKRIIAETGAGMHGVATATVAARFGLPCVIYMGATDIERQQPNVFRMKLLGAEVIPVTSGTGTLKDAMNEALRDWVTNVDDTFYIIGTVAGPHPYPAMVRDFQAVIGHETRAQMLEKKGRLPDSLVACIGGGSNAMGMFHPFLDDLDVKMIGVEAGGKGVKSGLHAASLNGGTPGVLHGNRTYLLQNEDGQIIDAHSISAGLDYPGIGPEHAWLHEQGRVEYVSATDDEALEAFQVCCRQEGIIPALETAHALAEVAKRAPGLPREHLMVVNLSGRGDKDMMSVAHHLGEKFGVKQL</sequence>
<accession>A0A6N0YY37</accession>
<dbReference type="FunFam" id="3.40.50.1100:FF:000004">
    <property type="entry name" value="Tryptophan synthase beta chain"/>
    <property type="match status" value="1"/>
</dbReference>
<proteinExistence type="inferred from homology"/>
<comment type="cofactor">
    <cofactor evidence="1 12">
        <name>pyridoxal 5'-phosphate</name>
        <dbReference type="ChEBI" id="CHEBI:597326"/>
    </cofactor>
</comment>
<dbReference type="InterPro" id="IPR036052">
    <property type="entry name" value="TrpB-like_PALP_sf"/>
</dbReference>
<dbReference type="InterPro" id="IPR001926">
    <property type="entry name" value="TrpB-like_PALP"/>
</dbReference>
<evidence type="ECO:0000256" key="3">
    <source>
        <dbReference type="ARBA" id="ARBA00004733"/>
    </source>
</evidence>
<evidence type="ECO:0000256" key="5">
    <source>
        <dbReference type="ARBA" id="ARBA00011270"/>
    </source>
</evidence>
<evidence type="ECO:0000313" key="14">
    <source>
        <dbReference type="Proteomes" id="UP000509761"/>
    </source>
</evidence>
<evidence type="ECO:0000256" key="11">
    <source>
        <dbReference type="ARBA" id="ARBA00049047"/>
    </source>
</evidence>
<dbReference type="Gene3D" id="3.40.50.1100">
    <property type="match status" value="2"/>
</dbReference>
<dbReference type="PIRSF" id="PIRSF001413">
    <property type="entry name" value="Trp_syn_beta"/>
    <property type="match status" value="1"/>
</dbReference>
<dbReference type="PANTHER" id="PTHR48077:SF3">
    <property type="entry name" value="TRYPTOPHAN SYNTHASE"/>
    <property type="match status" value="1"/>
</dbReference>
<dbReference type="InterPro" id="IPR006654">
    <property type="entry name" value="Trp_synth_beta"/>
</dbReference>
<dbReference type="NCBIfam" id="TIGR00263">
    <property type="entry name" value="trpB"/>
    <property type="match status" value="1"/>
</dbReference>
<evidence type="ECO:0000256" key="2">
    <source>
        <dbReference type="ARBA" id="ARBA00002786"/>
    </source>
</evidence>
<organism evidence="13 14">
    <name type="scientific">Vreelandella titanicae</name>
    <dbReference type="NCBI Taxonomy" id="664683"/>
    <lineage>
        <taxon>Bacteria</taxon>
        <taxon>Pseudomonadati</taxon>
        <taxon>Pseudomonadota</taxon>
        <taxon>Gammaproteobacteria</taxon>
        <taxon>Oceanospirillales</taxon>
        <taxon>Halomonadaceae</taxon>
        <taxon>Vreelandella</taxon>
    </lineage>
</organism>
<evidence type="ECO:0000256" key="1">
    <source>
        <dbReference type="ARBA" id="ARBA00001933"/>
    </source>
</evidence>
<keyword evidence="14" id="KW-1185">Reference proteome</keyword>
<reference evidence="13 14" key="1">
    <citation type="submission" date="2019-12" db="EMBL/GenBank/DDBJ databases">
        <title>Genome sequencing and assembly of endphytes of Porphyra tenera.</title>
        <authorList>
            <person name="Park J.M."/>
            <person name="Shin R."/>
            <person name="Jo S.H."/>
        </authorList>
    </citation>
    <scope>NUCLEOTIDE SEQUENCE [LARGE SCALE GENOMIC DNA]</scope>
    <source>
        <strain evidence="13 14">GPM3</strain>
    </source>
</reference>
<dbReference type="Proteomes" id="UP000509761">
    <property type="component" value="Chromosome"/>
</dbReference>
<dbReference type="PROSITE" id="PS00168">
    <property type="entry name" value="TRP_SYNTHASE_BETA"/>
    <property type="match status" value="1"/>
</dbReference>
<dbReference type="FunFam" id="3.40.50.1100:FF:000001">
    <property type="entry name" value="Tryptophan synthase beta chain"/>
    <property type="match status" value="1"/>
</dbReference>